<reference evidence="1" key="1">
    <citation type="submission" date="2014-09" db="EMBL/GenBank/DDBJ databases">
        <authorList>
            <person name="Magalhaes I.L.F."/>
            <person name="Oliveira U."/>
            <person name="Santos F.R."/>
            <person name="Vidigal T.H.D.A."/>
            <person name="Brescovit A.D."/>
            <person name="Santos A.J."/>
        </authorList>
    </citation>
    <scope>NUCLEOTIDE SEQUENCE</scope>
    <source>
        <tissue evidence="1">Shoot tissue taken approximately 20 cm above the soil surface</tissue>
    </source>
</reference>
<evidence type="ECO:0000313" key="1">
    <source>
        <dbReference type="EMBL" id="JAD70361.1"/>
    </source>
</evidence>
<protein>
    <submittedName>
        <fullName evidence="1">Uncharacterized protein</fullName>
    </submittedName>
</protein>
<dbReference type="AlphaFoldDB" id="A0A0A9C443"/>
<name>A0A0A9C443_ARUDO</name>
<sequence>MMFWRTTSRTQMRIGKKVMPMFVLRFRFWTQRFLRRRALACVKKLAGPLEESMGRRVAGRLGLERRPPQGR</sequence>
<reference evidence="1" key="2">
    <citation type="journal article" date="2015" name="Data Brief">
        <title>Shoot transcriptome of the giant reed, Arundo donax.</title>
        <authorList>
            <person name="Barrero R.A."/>
            <person name="Guerrero F.D."/>
            <person name="Moolhuijzen P."/>
            <person name="Goolsby J.A."/>
            <person name="Tidwell J."/>
            <person name="Bellgard S.E."/>
            <person name="Bellgard M.I."/>
        </authorList>
    </citation>
    <scope>NUCLEOTIDE SEQUENCE</scope>
    <source>
        <tissue evidence="1">Shoot tissue taken approximately 20 cm above the soil surface</tissue>
    </source>
</reference>
<organism evidence="1">
    <name type="scientific">Arundo donax</name>
    <name type="common">Giant reed</name>
    <name type="synonym">Donax arundinaceus</name>
    <dbReference type="NCBI Taxonomy" id="35708"/>
    <lineage>
        <taxon>Eukaryota</taxon>
        <taxon>Viridiplantae</taxon>
        <taxon>Streptophyta</taxon>
        <taxon>Embryophyta</taxon>
        <taxon>Tracheophyta</taxon>
        <taxon>Spermatophyta</taxon>
        <taxon>Magnoliopsida</taxon>
        <taxon>Liliopsida</taxon>
        <taxon>Poales</taxon>
        <taxon>Poaceae</taxon>
        <taxon>PACMAD clade</taxon>
        <taxon>Arundinoideae</taxon>
        <taxon>Arundineae</taxon>
        <taxon>Arundo</taxon>
    </lineage>
</organism>
<dbReference type="EMBL" id="GBRH01227534">
    <property type="protein sequence ID" value="JAD70361.1"/>
    <property type="molecule type" value="Transcribed_RNA"/>
</dbReference>
<proteinExistence type="predicted"/>
<accession>A0A0A9C443</accession>